<dbReference type="InterPro" id="IPR015943">
    <property type="entry name" value="WD40/YVTN_repeat-like_dom_sf"/>
</dbReference>
<dbReference type="Gene3D" id="1.25.40.1030">
    <property type="match status" value="1"/>
</dbReference>
<evidence type="ECO:0000256" key="5">
    <source>
        <dbReference type="SAM" id="MobiDB-lite"/>
    </source>
</evidence>
<feature type="region of interest" description="Disordered" evidence="5">
    <location>
        <begin position="639"/>
        <end position="749"/>
    </location>
</feature>
<dbReference type="Proteomes" id="UP001152747">
    <property type="component" value="Unassembled WGS sequence"/>
</dbReference>
<dbReference type="GO" id="GO:0070971">
    <property type="term" value="C:endoplasmic reticulum exit site"/>
    <property type="evidence" value="ECO:0007669"/>
    <property type="project" value="TreeGrafter"/>
</dbReference>
<feature type="compositionally biased region" description="Basic and acidic residues" evidence="5">
    <location>
        <begin position="651"/>
        <end position="666"/>
    </location>
</feature>
<dbReference type="EMBL" id="CANHGI010000003">
    <property type="protein sequence ID" value="CAI5444459.1"/>
    <property type="molecule type" value="Genomic_DNA"/>
</dbReference>
<proteinExistence type="predicted"/>
<name>A0A9P1MY12_9PELO</name>
<feature type="compositionally biased region" description="Polar residues" evidence="5">
    <location>
        <begin position="713"/>
        <end position="741"/>
    </location>
</feature>
<evidence type="ECO:0000256" key="2">
    <source>
        <dbReference type="ARBA" id="ARBA00022574"/>
    </source>
</evidence>
<dbReference type="GO" id="GO:0015031">
    <property type="term" value="P:protein transport"/>
    <property type="evidence" value="ECO:0007669"/>
    <property type="project" value="UniProtKB-KW"/>
</dbReference>
<evidence type="ECO:0000256" key="4">
    <source>
        <dbReference type="ARBA" id="ARBA00022927"/>
    </source>
</evidence>
<reference evidence="6" key="1">
    <citation type="submission" date="2022-11" db="EMBL/GenBank/DDBJ databases">
        <authorList>
            <person name="Kikuchi T."/>
        </authorList>
    </citation>
    <scope>NUCLEOTIDE SEQUENCE</scope>
    <source>
        <strain evidence="6">PS1010</strain>
    </source>
</reference>
<keyword evidence="7" id="KW-1185">Reference proteome</keyword>
<dbReference type="SUPFAM" id="SSF50978">
    <property type="entry name" value="WD40 repeat-like"/>
    <property type="match status" value="1"/>
</dbReference>
<dbReference type="Gene3D" id="2.130.10.10">
    <property type="entry name" value="YVTN repeat-like/Quinoprotein amine dehydrogenase"/>
    <property type="match status" value="1"/>
</dbReference>
<protein>
    <submittedName>
        <fullName evidence="6">Uncharacterized protein</fullName>
    </submittedName>
</protein>
<dbReference type="GO" id="GO:0030127">
    <property type="term" value="C:COPII vesicle coat"/>
    <property type="evidence" value="ECO:0007669"/>
    <property type="project" value="TreeGrafter"/>
</dbReference>
<accession>A0A9P1MY12</accession>
<keyword evidence="4" id="KW-0653">Protein transport</keyword>
<gene>
    <name evidence="6" type="ORF">CAMP_LOCUS7096</name>
</gene>
<keyword evidence="2" id="KW-0853">WD repeat</keyword>
<evidence type="ECO:0000256" key="1">
    <source>
        <dbReference type="ARBA" id="ARBA00022448"/>
    </source>
</evidence>
<dbReference type="PANTHER" id="PTHR13923">
    <property type="entry name" value="SEC31-RELATED PROTEIN"/>
    <property type="match status" value="1"/>
</dbReference>
<evidence type="ECO:0000313" key="6">
    <source>
        <dbReference type="EMBL" id="CAI5444459.1"/>
    </source>
</evidence>
<dbReference type="GO" id="GO:0007029">
    <property type="term" value="P:endoplasmic reticulum organization"/>
    <property type="evidence" value="ECO:0007669"/>
    <property type="project" value="TreeGrafter"/>
</dbReference>
<dbReference type="PANTHER" id="PTHR13923:SF11">
    <property type="entry name" value="SECRETORY 31, ISOFORM D"/>
    <property type="match status" value="1"/>
</dbReference>
<keyword evidence="3" id="KW-0677">Repeat</keyword>
<dbReference type="GO" id="GO:0090110">
    <property type="term" value="P:COPII-coated vesicle cargo loading"/>
    <property type="evidence" value="ECO:0007669"/>
    <property type="project" value="TreeGrafter"/>
</dbReference>
<keyword evidence="1" id="KW-0813">Transport</keyword>
<dbReference type="GO" id="GO:0005198">
    <property type="term" value="F:structural molecule activity"/>
    <property type="evidence" value="ECO:0007669"/>
    <property type="project" value="TreeGrafter"/>
</dbReference>
<dbReference type="InterPro" id="IPR040251">
    <property type="entry name" value="SEC31-like"/>
</dbReference>
<comment type="caution">
    <text evidence="6">The sequence shown here is derived from an EMBL/GenBank/DDBJ whole genome shotgun (WGS) entry which is preliminary data.</text>
</comment>
<organism evidence="6 7">
    <name type="scientific">Caenorhabditis angaria</name>
    <dbReference type="NCBI Taxonomy" id="860376"/>
    <lineage>
        <taxon>Eukaryota</taxon>
        <taxon>Metazoa</taxon>
        <taxon>Ecdysozoa</taxon>
        <taxon>Nematoda</taxon>
        <taxon>Chromadorea</taxon>
        <taxon>Rhabditida</taxon>
        <taxon>Rhabditina</taxon>
        <taxon>Rhabditomorpha</taxon>
        <taxon>Rhabditoidea</taxon>
        <taxon>Rhabditidae</taxon>
        <taxon>Peloderinae</taxon>
        <taxon>Caenorhabditis</taxon>
    </lineage>
</organism>
<dbReference type="AlphaFoldDB" id="A0A9P1MY12"/>
<evidence type="ECO:0000256" key="3">
    <source>
        <dbReference type="ARBA" id="ARBA00022737"/>
    </source>
</evidence>
<feature type="compositionally biased region" description="Polar residues" evidence="5">
    <location>
        <begin position="692"/>
        <end position="705"/>
    </location>
</feature>
<sequence length="794" mass="89886">MTKFCSKSGVFCWSPDGQGLLLATDSTFDYIPSTSIQQKQQHSAIPPSFSQPTQQNQGFHQIFWAQNGVIGGATLPGHVAFYAQNQQGYFEKRHENSQISGVSLISGSATGKWFISGGSQGDVLLWDAILGVPYSPGTRENRNSIKDLRFARDSDAIFASFSENSLEFWDLRQHGRPVFALNSIQNSTSFCWARNSENEVFLGFDEGIVRKFDSRMLSQAIFEFRGNEGAVESIDVNSSNQIISSSKSETLLWTLENPEIFELKNQSSMSNLKWNPKNREFIRIFVVEKSTKKSTQNLNSASKLPSKVIEDIKTFAENSKRLKTFADFLMEKAENEGEELRQLVWLFLAAKIEGSSRRRFLRYLKLMDEAEMNAQIFEERDSRNSTPESFENEFGAKLSFLDRDGLDWKNLDSSDWLLVTNAICGNHEIIINSLISEKKWMLATIYASAHDKSQVSRIFEKFLAAENTAEKTAQIIDRFCVEWESAEFGAQRGLFATKIEDFVRGFPVEKWRYMLGILIVRIEDLKDLEDAMRIVANVWKEHKNPLQALIPLIIAGDLNEFISTNLDFFPEIDKFHQIEALKIANPPKNLAQYEEALMSYARILQENEMHDILWEILKENRTQNPALVEMRENLRNKFGGKISTPQFPGFDPHRKSVDEQENEVKSVKNAPILSGWNDPPPNLTNPPTSNSARSGINRTGTSRYPQQQQQQQGYNYTPNMSNPAYNGANMSNTGYNPNMSNPGFPPGASNPTYSNMSNPGYNPNLSYTPNMSNPPANMSNAAPPPQYYGNYAGY</sequence>
<evidence type="ECO:0000313" key="7">
    <source>
        <dbReference type="Proteomes" id="UP001152747"/>
    </source>
</evidence>
<dbReference type="InterPro" id="IPR036322">
    <property type="entry name" value="WD40_repeat_dom_sf"/>
</dbReference>